<dbReference type="CDD" id="cd18774">
    <property type="entry name" value="PDC2_HK_sensor"/>
    <property type="match status" value="1"/>
</dbReference>
<dbReference type="CDD" id="cd12914">
    <property type="entry name" value="PDC1_DGC_like"/>
    <property type="match status" value="1"/>
</dbReference>
<dbReference type="InterPro" id="IPR000014">
    <property type="entry name" value="PAS"/>
</dbReference>
<accession>A0A0H4I4Z3</accession>
<dbReference type="EMBL" id="CP011494">
    <property type="protein sequence ID" value="AKO54141.1"/>
    <property type="molecule type" value="Genomic_DNA"/>
</dbReference>
<dbReference type="InterPro" id="IPR043128">
    <property type="entry name" value="Rev_trsase/Diguanyl_cyclase"/>
</dbReference>
<dbReference type="CDD" id="cd01949">
    <property type="entry name" value="GGDEF"/>
    <property type="match status" value="1"/>
</dbReference>
<dbReference type="PANTHER" id="PTHR44757:SF2">
    <property type="entry name" value="BIOFILM ARCHITECTURE MAINTENANCE PROTEIN MBAA"/>
    <property type="match status" value="1"/>
</dbReference>
<evidence type="ECO:0000313" key="11">
    <source>
        <dbReference type="Proteomes" id="UP000036406"/>
    </source>
</evidence>
<dbReference type="Proteomes" id="UP000036406">
    <property type="component" value="Chromosome"/>
</dbReference>
<dbReference type="CDD" id="cd00130">
    <property type="entry name" value="PAS"/>
    <property type="match status" value="2"/>
</dbReference>
<dbReference type="SUPFAM" id="SSF55073">
    <property type="entry name" value="Nucleotide cyclase"/>
    <property type="match status" value="1"/>
</dbReference>
<evidence type="ECO:0000313" key="10">
    <source>
        <dbReference type="EMBL" id="AKO54141.1"/>
    </source>
</evidence>
<dbReference type="Pfam" id="PF00990">
    <property type="entry name" value="GGDEF"/>
    <property type="match status" value="1"/>
</dbReference>
<evidence type="ECO:0000256" key="3">
    <source>
        <dbReference type="ARBA" id="ARBA00022475"/>
    </source>
</evidence>
<feature type="transmembrane region" description="Helical" evidence="7">
    <location>
        <begin position="286"/>
        <end position="306"/>
    </location>
</feature>
<dbReference type="NCBIfam" id="TIGR00229">
    <property type="entry name" value="sensory_box"/>
    <property type="match status" value="1"/>
</dbReference>
<evidence type="ECO:0000256" key="7">
    <source>
        <dbReference type="SAM" id="Phobius"/>
    </source>
</evidence>
<dbReference type="AlphaFoldDB" id="A0A0H4I4Z3"/>
<organism evidence="10 11">
    <name type="scientific">Marinobacter psychrophilus</name>
    <dbReference type="NCBI Taxonomy" id="330734"/>
    <lineage>
        <taxon>Bacteria</taxon>
        <taxon>Pseudomonadati</taxon>
        <taxon>Pseudomonadota</taxon>
        <taxon>Gammaproteobacteria</taxon>
        <taxon>Pseudomonadales</taxon>
        <taxon>Marinobacteraceae</taxon>
        <taxon>Marinobacter</taxon>
    </lineage>
</organism>
<evidence type="ECO:0000256" key="5">
    <source>
        <dbReference type="ARBA" id="ARBA00022989"/>
    </source>
</evidence>
<keyword evidence="6 7" id="KW-0472">Membrane</keyword>
<dbReference type="InterPro" id="IPR000160">
    <property type="entry name" value="GGDEF_dom"/>
</dbReference>
<dbReference type="FunFam" id="3.30.70.270:FF:000001">
    <property type="entry name" value="Diguanylate cyclase domain protein"/>
    <property type="match status" value="1"/>
</dbReference>
<keyword evidence="11" id="KW-1185">Reference proteome</keyword>
<keyword evidence="3" id="KW-1003">Cell membrane</keyword>
<protein>
    <submittedName>
        <fullName evidence="10">Diguanylate cyclase</fullName>
    </submittedName>
</protein>
<dbReference type="Gene3D" id="3.30.70.270">
    <property type="match status" value="1"/>
</dbReference>
<name>A0A0H4I4Z3_9GAMM</name>
<dbReference type="PATRIC" id="fig|330734.3.peg.159"/>
<feature type="domain" description="PAS" evidence="8">
    <location>
        <begin position="490"/>
        <end position="527"/>
    </location>
</feature>
<feature type="domain" description="GGDEF" evidence="9">
    <location>
        <begin position="644"/>
        <end position="777"/>
    </location>
</feature>
<dbReference type="PROSITE" id="PS50112">
    <property type="entry name" value="PAS"/>
    <property type="match status" value="2"/>
</dbReference>
<reference evidence="10 11" key="1">
    <citation type="submission" date="2015-05" db="EMBL/GenBank/DDBJ databases">
        <title>Complete genome of Marinobacter psychrophilus strain 20041T isolated from sea-ice of the Canadian Basin.</title>
        <authorList>
            <person name="Song L."/>
            <person name="Ren L."/>
            <person name="Yu Y."/>
            <person name="Wang X."/>
        </authorList>
    </citation>
    <scope>NUCLEOTIDE SEQUENCE [LARGE SCALE GENOMIC DNA]</scope>
    <source>
        <strain evidence="10 11">20041</strain>
    </source>
</reference>
<dbReference type="PANTHER" id="PTHR44757">
    <property type="entry name" value="DIGUANYLATE CYCLASE DGCP"/>
    <property type="match status" value="1"/>
</dbReference>
<dbReference type="STRING" id="330734.ABA45_00720"/>
<dbReference type="Pfam" id="PF13188">
    <property type="entry name" value="PAS_8"/>
    <property type="match status" value="1"/>
</dbReference>
<dbReference type="Pfam" id="PF00989">
    <property type="entry name" value="PAS"/>
    <property type="match status" value="1"/>
</dbReference>
<keyword evidence="5 7" id="KW-1133">Transmembrane helix</keyword>
<feature type="transmembrane region" description="Helical" evidence="7">
    <location>
        <begin position="12"/>
        <end position="35"/>
    </location>
</feature>
<dbReference type="NCBIfam" id="TIGR00254">
    <property type="entry name" value="GGDEF"/>
    <property type="match status" value="1"/>
</dbReference>
<evidence type="ECO:0000256" key="6">
    <source>
        <dbReference type="ARBA" id="ARBA00023136"/>
    </source>
</evidence>
<proteinExistence type="predicted"/>
<dbReference type="InterPro" id="IPR013767">
    <property type="entry name" value="PAS_fold"/>
</dbReference>
<dbReference type="SMART" id="SM00091">
    <property type="entry name" value="PAS"/>
    <property type="match status" value="2"/>
</dbReference>
<sequence length="777" mass="86217">MIKRWLGSLVNRATAMVVVVILVVALTVMLVGGLLSQRELEQQAEVQVESIAALVSYELDDKLSMRLNIVSHVAENLTMTERVFRDRAGLLLARQTELLHLFDGLFILDAEGLLQAEAPRFGLPKGLDLSTREYFDRISTLMTPIISEPYASSYDGKPAVMIGAPVFNHNQRFIGMIGGVMLLEGEHILKKFGNIRFAETGYIRIATRSGTTLVNGRTGQFMVPLRSENSILIQAMDGFEGTAKTDNGDGDVIIMSVRQLDQAPWFVAAVWPTEEAFAPIGRMGSGLVWTLLLILLVLVPIAGWRFRMLMRPLKLLGEQVQDRHLGLRTQPVAIPGSIEIQRVATIFNTLMTERESATLSLVEREAFYRSLTESAPIGIAQTDVLGRIEFANPALEVILGRPAAELIDTLIMGYLQNSDMKTLITGWQRGIYQRKTFHGRVRLAAFDGQDGLWIDMMSAVIETDERTLGTITVMRDITQELAVASALEEEQRRAQSIIGVLQEGVLMVDNTGAVRYANSAALQLLGIREIIEPANFFDLVSINDENCNYTLEKFRASQKIDNLYAILCNHAGGEFDIDLTMLKVRHGESHERLVFVLRDDSARRQENERLSWEASHDPLTQLFNRRAFGQELDKALAEAGQHKVATVMLLIDLDYFKPVNDKGGHLTGDKLLHRLADLLRQTVRQSDTVARLGGDEFGILLPCCGVERAEALAEQIRAGIEALVVEHEGEDYRVTASIGLAQINPTDTSTKAIMARADEGSYLAKGRGRNQVVVVLV</sequence>
<dbReference type="Pfam" id="PF02743">
    <property type="entry name" value="dCache_1"/>
    <property type="match status" value="1"/>
</dbReference>
<dbReference type="InterPro" id="IPR033479">
    <property type="entry name" value="dCache_1"/>
</dbReference>
<dbReference type="GO" id="GO:0005886">
    <property type="term" value="C:plasma membrane"/>
    <property type="evidence" value="ECO:0007669"/>
    <property type="project" value="UniProtKB-SubCell"/>
</dbReference>
<evidence type="ECO:0000256" key="1">
    <source>
        <dbReference type="ARBA" id="ARBA00001946"/>
    </source>
</evidence>
<dbReference type="PROSITE" id="PS50887">
    <property type="entry name" value="GGDEF"/>
    <property type="match status" value="1"/>
</dbReference>
<evidence type="ECO:0000256" key="2">
    <source>
        <dbReference type="ARBA" id="ARBA00004651"/>
    </source>
</evidence>
<dbReference type="InterPro" id="IPR052155">
    <property type="entry name" value="Biofilm_reg_signaling"/>
</dbReference>
<dbReference type="InterPro" id="IPR035965">
    <property type="entry name" value="PAS-like_dom_sf"/>
</dbReference>
<gene>
    <name evidence="10" type="ORF">ABA45_00720</name>
</gene>
<dbReference type="SMART" id="SM00267">
    <property type="entry name" value="GGDEF"/>
    <property type="match status" value="1"/>
</dbReference>
<comment type="cofactor">
    <cofactor evidence="1">
        <name>Mg(2+)</name>
        <dbReference type="ChEBI" id="CHEBI:18420"/>
    </cofactor>
</comment>
<evidence type="ECO:0000256" key="4">
    <source>
        <dbReference type="ARBA" id="ARBA00022692"/>
    </source>
</evidence>
<feature type="domain" description="PAS" evidence="8">
    <location>
        <begin position="364"/>
        <end position="434"/>
    </location>
</feature>
<evidence type="ECO:0000259" key="8">
    <source>
        <dbReference type="PROSITE" id="PS50112"/>
    </source>
</evidence>
<evidence type="ECO:0000259" key="9">
    <source>
        <dbReference type="PROSITE" id="PS50887"/>
    </source>
</evidence>
<dbReference type="SUPFAM" id="SSF55785">
    <property type="entry name" value="PYP-like sensor domain (PAS domain)"/>
    <property type="match status" value="2"/>
</dbReference>
<comment type="subcellular location">
    <subcellularLocation>
        <location evidence="2">Cell membrane</location>
        <topology evidence="2">Multi-pass membrane protein</topology>
    </subcellularLocation>
</comment>
<dbReference type="GO" id="GO:0006355">
    <property type="term" value="P:regulation of DNA-templated transcription"/>
    <property type="evidence" value="ECO:0007669"/>
    <property type="project" value="InterPro"/>
</dbReference>
<keyword evidence="4 7" id="KW-0812">Transmembrane</keyword>
<dbReference type="InterPro" id="IPR029787">
    <property type="entry name" value="Nucleotide_cyclase"/>
</dbReference>
<dbReference type="KEGG" id="mpq:ABA45_00720"/>
<dbReference type="Gene3D" id="3.30.450.20">
    <property type="entry name" value="PAS domain"/>
    <property type="match status" value="3"/>
</dbReference>
<dbReference type="GO" id="GO:0003824">
    <property type="term" value="F:catalytic activity"/>
    <property type="evidence" value="ECO:0007669"/>
    <property type="project" value="UniProtKB-ARBA"/>
</dbReference>